<evidence type="ECO:0000256" key="2">
    <source>
        <dbReference type="ARBA" id="ARBA00005992"/>
    </source>
</evidence>
<comment type="similarity">
    <text evidence="2">Belongs to the YkuD family.</text>
</comment>
<gene>
    <name evidence="13" type="ORF">DI565_09055</name>
</gene>
<dbReference type="Proteomes" id="UP000249577">
    <property type="component" value="Unassembled WGS sequence"/>
</dbReference>
<dbReference type="InterPro" id="IPR038063">
    <property type="entry name" value="Transpep_catalytic_dom"/>
</dbReference>
<evidence type="ECO:0000256" key="9">
    <source>
        <dbReference type="PROSITE-ProRule" id="PRU01373"/>
    </source>
</evidence>
<evidence type="ECO:0000256" key="6">
    <source>
        <dbReference type="ARBA" id="ARBA00022960"/>
    </source>
</evidence>
<dbReference type="PANTHER" id="PTHR30582">
    <property type="entry name" value="L,D-TRANSPEPTIDASE"/>
    <property type="match status" value="1"/>
</dbReference>
<evidence type="ECO:0000256" key="8">
    <source>
        <dbReference type="ARBA" id="ARBA00023316"/>
    </source>
</evidence>
<feature type="domain" description="L,D-TPase catalytic" evidence="12">
    <location>
        <begin position="181"/>
        <end position="310"/>
    </location>
</feature>
<sequence length="310" mass="34811">MVRASAAAFACGVLALVFSAVSPAPASADPLVVPAPDYVPRSTAPRTAQAYGDREVRTYGSDRRVYYGRRYYDEDVFEDDDGRYYERRVRRIPSARERAAEQAYQDENGYAPRRYYGRDSRVRRYYDDGDYSYESVEPSYQRTPRRLAGPPSALGAGEGKRSVDPAYVRTTVRYDGPEPANSIVINTRTRYLYLVQGDGTAIRYGVGVGKEGFTWKGTEKISAKREWPDWHPPAEMRQRRPELPVMMAGGPDNPLGARALYLGNTLYRIHGSNEPWTIGHAVSSGCIRMTNDDVTDLYERVGVGTTVKVM</sequence>
<comment type="caution">
    <text evidence="13">The sequence shown here is derived from an EMBL/GenBank/DDBJ whole genome shotgun (WGS) entry which is preliminary data.</text>
</comment>
<dbReference type="Gene3D" id="2.40.440.10">
    <property type="entry name" value="L,D-transpeptidase catalytic domain-like"/>
    <property type="match status" value="1"/>
</dbReference>
<dbReference type="UniPathway" id="UPA00219"/>
<feature type="signal peptide" evidence="11">
    <location>
        <begin position="1"/>
        <end position="28"/>
    </location>
</feature>
<protein>
    <submittedName>
        <fullName evidence="13">L,D-transpeptidase</fullName>
    </submittedName>
</protein>
<feature type="active site" description="Nucleophile" evidence="9">
    <location>
        <position position="286"/>
    </location>
</feature>
<keyword evidence="3" id="KW-0328">Glycosyltransferase</keyword>
<feature type="active site" description="Proton donor/acceptor" evidence="9">
    <location>
        <position position="270"/>
    </location>
</feature>
<feature type="chain" id="PRO_5016180268" evidence="11">
    <location>
        <begin position="29"/>
        <end position="310"/>
    </location>
</feature>
<dbReference type="PANTHER" id="PTHR30582:SF24">
    <property type="entry name" value="L,D-TRANSPEPTIDASE ERFK_SRFK-RELATED"/>
    <property type="match status" value="1"/>
</dbReference>
<evidence type="ECO:0000256" key="4">
    <source>
        <dbReference type="ARBA" id="ARBA00022679"/>
    </source>
</evidence>
<evidence type="ECO:0000313" key="13">
    <source>
        <dbReference type="EMBL" id="PZQ15953.1"/>
    </source>
</evidence>
<accession>A0A2W5MER1</accession>
<dbReference type="Pfam" id="PF03734">
    <property type="entry name" value="YkuD"/>
    <property type="match status" value="1"/>
</dbReference>
<evidence type="ECO:0000259" key="12">
    <source>
        <dbReference type="PROSITE" id="PS52029"/>
    </source>
</evidence>
<keyword evidence="6 9" id="KW-0133">Cell shape</keyword>
<dbReference type="GO" id="GO:0016757">
    <property type="term" value="F:glycosyltransferase activity"/>
    <property type="evidence" value="ECO:0007669"/>
    <property type="project" value="UniProtKB-KW"/>
</dbReference>
<comment type="pathway">
    <text evidence="1 9">Cell wall biogenesis; peptidoglycan biosynthesis.</text>
</comment>
<dbReference type="AlphaFoldDB" id="A0A2W5MER1"/>
<evidence type="ECO:0000313" key="14">
    <source>
        <dbReference type="Proteomes" id="UP000249577"/>
    </source>
</evidence>
<keyword evidence="4" id="KW-0808">Transferase</keyword>
<keyword evidence="7 9" id="KW-0573">Peptidoglycan synthesis</keyword>
<name>A0A2W5MER1_ANCNO</name>
<dbReference type="GO" id="GO:0071555">
    <property type="term" value="P:cell wall organization"/>
    <property type="evidence" value="ECO:0007669"/>
    <property type="project" value="UniProtKB-UniRule"/>
</dbReference>
<dbReference type="EMBL" id="QFPN01000004">
    <property type="protein sequence ID" value="PZQ15953.1"/>
    <property type="molecule type" value="Genomic_DNA"/>
</dbReference>
<dbReference type="CDD" id="cd16913">
    <property type="entry name" value="YkuD_like"/>
    <property type="match status" value="1"/>
</dbReference>
<evidence type="ECO:0000256" key="5">
    <source>
        <dbReference type="ARBA" id="ARBA00022801"/>
    </source>
</evidence>
<dbReference type="PROSITE" id="PS52029">
    <property type="entry name" value="LD_TPASE"/>
    <property type="match status" value="1"/>
</dbReference>
<evidence type="ECO:0000256" key="10">
    <source>
        <dbReference type="SAM" id="MobiDB-lite"/>
    </source>
</evidence>
<evidence type="ECO:0000256" key="3">
    <source>
        <dbReference type="ARBA" id="ARBA00022676"/>
    </source>
</evidence>
<keyword evidence="5" id="KW-0378">Hydrolase</keyword>
<keyword evidence="11" id="KW-0732">Signal</keyword>
<dbReference type="GO" id="GO:0018104">
    <property type="term" value="P:peptidoglycan-protein cross-linking"/>
    <property type="evidence" value="ECO:0007669"/>
    <property type="project" value="TreeGrafter"/>
</dbReference>
<dbReference type="InterPro" id="IPR050979">
    <property type="entry name" value="LD-transpeptidase"/>
</dbReference>
<evidence type="ECO:0000256" key="7">
    <source>
        <dbReference type="ARBA" id="ARBA00022984"/>
    </source>
</evidence>
<evidence type="ECO:0000256" key="11">
    <source>
        <dbReference type="SAM" id="SignalP"/>
    </source>
</evidence>
<dbReference type="SUPFAM" id="SSF141523">
    <property type="entry name" value="L,D-transpeptidase catalytic domain-like"/>
    <property type="match status" value="1"/>
</dbReference>
<reference evidence="13 14" key="1">
    <citation type="submission" date="2017-08" db="EMBL/GenBank/DDBJ databases">
        <title>Infants hospitalized years apart are colonized by the same room-sourced microbial strains.</title>
        <authorList>
            <person name="Brooks B."/>
            <person name="Olm M.R."/>
            <person name="Firek B.A."/>
            <person name="Baker R."/>
            <person name="Thomas B.C."/>
            <person name="Morowitz M.J."/>
            <person name="Banfield J.F."/>
        </authorList>
    </citation>
    <scope>NUCLEOTIDE SEQUENCE [LARGE SCALE GENOMIC DNA]</scope>
    <source>
        <strain evidence="13">S2_005_003_R2_43</strain>
    </source>
</reference>
<dbReference type="GO" id="GO:0005576">
    <property type="term" value="C:extracellular region"/>
    <property type="evidence" value="ECO:0007669"/>
    <property type="project" value="TreeGrafter"/>
</dbReference>
<proteinExistence type="inferred from homology"/>
<dbReference type="GO" id="GO:0008360">
    <property type="term" value="P:regulation of cell shape"/>
    <property type="evidence" value="ECO:0007669"/>
    <property type="project" value="UniProtKB-UniRule"/>
</dbReference>
<keyword evidence="8 9" id="KW-0961">Cell wall biogenesis/degradation</keyword>
<organism evidence="13 14">
    <name type="scientific">Ancylobacter novellus</name>
    <name type="common">Thiobacillus novellus</name>
    <dbReference type="NCBI Taxonomy" id="921"/>
    <lineage>
        <taxon>Bacteria</taxon>
        <taxon>Pseudomonadati</taxon>
        <taxon>Pseudomonadota</taxon>
        <taxon>Alphaproteobacteria</taxon>
        <taxon>Hyphomicrobiales</taxon>
        <taxon>Xanthobacteraceae</taxon>
        <taxon>Ancylobacter</taxon>
    </lineage>
</organism>
<feature type="region of interest" description="Disordered" evidence="10">
    <location>
        <begin position="134"/>
        <end position="162"/>
    </location>
</feature>
<dbReference type="GO" id="GO:0071972">
    <property type="term" value="F:peptidoglycan L,D-transpeptidase activity"/>
    <property type="evidence" value="ECO:0007669"/>
    <property type="project" value="TreeGrafter"/>
</dbReference>
<evidence type="ECO:0000256" key="1">
    <source>
        <dbReference type="ARBA" id="ARBA00004752"/>
    </source>
</evidence>
<dbReference type="InterPro" id="IPR005490">
    <property type="entry name" value="LD_TPept_cat_dom"/>
</dbReference>
<dbReference type="FunFam" id="2.40.440.10:FF:000002">
    <property type="entry name" value="L,D-transpeptidase ErfK/SrfK"/>
    <property type="match status" value="1"/>
</dbReference>